<dbReference type="Gene3D" id="3.40.50.10490">
    <property type="entry name" value="Glucose-6-phosphate isomerase like protein, domain 1"/>
    <property type="match status" value="1"/>
</dbReference>
<keyword evidence="3" id="KW-0804">Transcription</keyword>
<dbReference type="InterPro" id="IPR036388">
    <property type="entry name" value="WH-like_DNA-bd_sf"/>
</dbReference>
<reference evidence="5 6" key="1">
    <citation type="submission" date="2017-05" db="EMBL/GenBank/DDBJ databases">
        <title>Vagococcus spp. assemblies.</title>
        <authorList>
            <person name="Gulvik C.A."/>
        </authorList>
    </citation>
    <scope>NUCLEOTIDE SEQUENCE [LARGE SCALE GENOMIC DNA]</scope>
    <source>
        <strain evidence="5 6">CCUG 51432</strain>
    </source>
</reference>
<dbReference type="Proteomes" id="UP000287605">
    <property type="component" value="Unassembled WGS sequence"/>
</dbReference>
<dbReference type="GO" id="GO:1901135">
    <property type="term" value="P:carbohydrate derivative metabolic process"/>
    <property type="evidence" value="ECO:0007669"/>
    <property type="project" value="InterPro"/>
</dbReference>
<keyword evidence="1" id="KW-0805">Transcription regulation</keyword>
<dbReference type="InterPro" id="IPR047640">
    <property type="entry name" value="RpiR-like"/>
</dbReference>
<dbReference type="InterPro" id="IPR009057">
    <property type="entry name" value="Homeodomain-like_sf"/>
</dbReference>
<dbReference type="Pfam" id="PF01418">
    <property type="entry name" value="HTH_6"/>
    <property type="match status" value="1"/>
</dbReference>
<comment type="caution">
    <text evidence="5">The sequence shown here is derived from an EMBL/GenBank/DDBJ whole genome shotgun (WGS) entry which is preliminary data.</text>
</comment>
<accession>A0A430AZQ4</accession>
<sequence length="271" mass="30791">MLIEKLKDEKNLTPSERVIAEFVLDRDNDVINLSSEELGKLTYTSQATVTRFYQKIGSKSYREFVVDLNNELQELRRAENLIVDNNPIHDELELEDIIETLPNLYQKTAINTKLLLDRKVLQHVCEKIVQAKMVDVYGIGITSSLADQMAFKLNSTGVFCQSHSGYNGSYVYKSAHKNETVAVLITLTGMNETILKIAKRLKKNHVYTVVIGGGRAADLLDYCDELIKLDTNRYFHIDTLSSLFSAQYIIDIIFSALLVELNHQKIGLENK</sequence>
<dbReference type="InterPro" id="IPR001347">
    <property type="entry name" value="SIS_dom"/>
</dbReference>
<name>A0A430AZQ4_9ENTE</name>
<evidence type="ECO:0000256" key="2">
    <source>
        <dbReference type="ARBA" id="ARBA00023125"/>
    </source>
</evidence>
<evidence type="ECO:0000256" key="1">
    <source>
        <dbReference type="ARBA" id="ARBA00023015"/>
    </source>
</evidence>
<keyword evidence="2" id="KW-0238">DNA-binding</keyword>
<evidence type="ECO:0000256" key="3">
    <source>
        <dbReference type="ARBA" id="ARBA00023163"/>
    </source>
</evidence>
<dbReference type="SUPFAM" id="SSF53697">
    <property type="entry name" value="SIS domain"/>
    <property type="match status" value="1"/>
</dbReference>
<protein>
    <recommendedName>
        <fullName evidence="4">HTH rpiR-type domain-containing protein</fullName>
    </recommendedName>
</protein>
<dbReference type="PANTHER" id="PTHR30514">
    <property type="entry name" value="GLUCOKINASE"/>
    <property type="match status" value="1"/>
</dbReference>
<evidence type="ECO:0000313" key="5">
    <source>
        <dbReference type="EMBL" id="RSU13539.1"/>
    </source>
</evidence>
<dbReference type="GO" id="GO:0003700">
    <property type="term" value="F:DNA-binding transcription factor activity"/>
    <property type="evidence" value="ECO:0007669"/>
    <property type="project" value="InterPro"/>
</dbReference>
<dbReference type="PROSITE" id="PS51071">
    <property type="entry name" value="HTH_RPIR"/>
    <property type="match status" value="1"/>
</dbReference>
<dbReference type="SUPFAM" id="SSF46689">
    <property type="entry name" value="Homeodomain-like"/>
    <property type="match status" value="1"/>
</dbReference>
<proteinExistence type="predicted"/>
<dbReference type="AlphaFoldDB" id="A0A430AZQ4"/>
<keyword evidence="6" id="KW-1185">Reference proteome</keyword>
<dbReference type="OrthoDB" id="1648815at2"/>
<dbReference type="Pfam" id="PF01380">
    <property type="entry name" value="SIS"/>
    <property type="match status" value="1"/>
</dbReference>
<dbReference type="Gene3D" id="1.10.10.10">
    <property type="entry name" value="Winged helix-like DNA-binding domain superfamily/Winged helix DNA-binding domain"/>
    <property type="match status" value="1"/>
</dbReference>
<dbReference type="CDD" id="cd05013">
    <property type="entry name" value="SIS_RpiR"/>
    <property type="match status" value="1"/>
</dbReference>
<dbReference type="PANTHER" id="PTHR30514:SF10">
    <property type="entry name" value="MURR_RPIR FAMILY TRANSCRIPTIONAL REGULATOR"/>
    <property type="match status" value="1"/>
</dbReference>
<dbReference type="InterPro" id="IPR035472">
    <property type="entry name" value="RpiR-like_SIS"/>
</dbReference>
<organism evidence="5 6">
    <name type="scientific">Vagococcus elongatus</name>
    <dbReference type="NCBI Taxonomy" id="180344"/>
    <lineage>
        <taxon>Bacteria</taxon>
        <taxon>Bacillati</taxon>
        <taxon>Bacillota</taxon>
        <taxon>Bacilli</taxon>
        <taxon>Lactobacillales</taxon>
        <taxon>Enterococcaceae</taxon>
        <taxon>Vagococcus</taxon>
    </lineage>
</organism>
<dbReference type="GO" id="GO:0003677">
    <property type="term" value="F:DNA binding"/>
    <property type="evidence" value="ECO:0007669"/>
    <property type="project" value="UniProtKB-KW"/>
</dbReference>
<gene>
    <name evidence="5" type="ORF">CBF29_04610</name>
</gene>
<dbReference type="InterPro" id="IPR046348">
    <property type="entry name" value="SIS_dom_sf"/>
</dbReference>
<feature type="domain" description="HTH rpiR-type" evidence="4">
    <location>
        <begin position="1"/>
        <end position="75"/>
    </location>
</feature>
<evidence type="ECO:0000313" key="6">
    <source>
        <dbReference type="Proteomes" id="UP000287605"/>
    </source>
</evidence>
<dbReference type="GO" id="GO:0097367">
    <property type="term" value="F:carbohydrate derivative binding"/>
    <property type="evidence" value="ECO:0007669"/>
    <property type="project" value="InterPro"/>
</dbReference>
<evidence type="ECO:0000259" key="4">
    <source>
        <dbReference type="PROSITE" id="PS51071"/>
    </source>
</evidence>
<dbReference type="EMBL" id="NGKA01000005">
    <property type="protein sequence ID" value="RSU13539.1"/>
    <property type="molecule type" value="Genomic_DNA"/>
</dbReference>
<dbReference type="RefSeq" id="WP_126807856.1">
    <property type="nucleotide sequence ID" value="NZ_NGKA01000005.1"/>
</dbReference>
<dbReference type="InterPro" id="IPR000281">
    <property type="entry name" value="HTH_RpiR"/>
</dbReference>